<dbReference type="GO" id="GO:0032049">
    <property type="term" value="P:cardiolipin biosynthetic process"/>
    <property type="evidence" value="ECO:0007669"/>
    <property type="project" value="InterPro"/>
</dbReference>
<dbReference type="GO" id="GO:0005524">
    <property type="term" value="F:ATP binding"/>
    <property type="evidence" value="ECO:0007669"/>
    <property type="project" value="UniProtKB-KW"/>
</dbReference>
<dbReference type="PIRSF" id="PIRSF000850">
    <property type="entry name" value="Phospholipase_D_PSS"/>
    <property type="match status" value="1"/>
</dbReference>
<reference evidence="13" key="1">
    <citation type="submission" date="2021-04" db="EMBL/GenBank/DDBJ databases">
        <authorList>
            <person name="Cornetti L."/>
        </authorList>
    </citation>
    <scope>NUCLEOTIDE SEQUENCE</scope>
</reference>
<dbReference type="Gene3D" id="3.30.870.10">
    <property type="entry name" value="Endonuclease Chain A"/>
    <property type="match status" value="2"/>
</dbReference>
<comment type="pathway">
    <text evidence="2 11">Phospholipid metabolism; phosphatidylglycerol biosynthesis; phosphatidylglycerol from CDP-diacylglycerol: step 1/2.</text>
</comment>
<evidence type="ECO:0000256" key="8">
    <source>
        <dbReference type="ARBA" id="ARBA00023209"/>
    </source>
</evidence>
<dbReference type="PANTHER" id="PTHR12586:SF1">
    <property type="entry name" value="CDP-DIACYLGLYCEROL--GLYCEROL-3-PHOSPHATE 3-PHOSPHATIDYLTRANSFERASE, MITOCHONDRIAL"/>
    <property type="match status" value="1"/>
</dbReference>
<evidence type="ECO:0000256" key="11">
    <source>
        <dbReference type="RuleBase" id="RU365024"/>
    </source>
</evidence>
<evidence type="ECO:0000256" key="1">
    <source>
        <dbReference type="ARBA" id="ARBA00003537"/>
    </source>
</evidence>
<dbReference type="InterPro" id="IPR016270">
    <property type="entry name" value="PGS1"/>
</dbReference>
<organism evidence="13">
    <name type="scientific">Evadne anonyx</name>
    <dbReference type="NCBI Taxonomy" id="141404"/>
    <lineage>
        <taxon>Eukaryota</taxon>
        <taxon>Metazoa</taxon>
        <taxon>Ecdysozoa</taxon>
        <taxon>Arthropoda</taxon>
        <taxon>Crustacea</taxon>
        <taxon>Branchiopoda</taxon>
        <taxon>Diplostraca</taxon>
        <taxon>Cladocera</taxon>
        <taxon>Onychopoda</taxon>
        <taxon>Podonidae</taxon>
        <taxon>Evadne</taxon>
    </lineage>
</organism>
<keyword evidence="7 11" id="KW-0443">Lipid metabolism</keyword>
<dbReference type="AlphaFoldDB" id="A0A9N6WXV0"/>
<keyword evidence="5 11" id="KW-0808">Transferase</keyword>
<dbReference type="SMART" id="SM00155">
    <property type="entry name" value="PLDc"/>
    <property type="match status" value="2"/>
</dbReference>
<accession>A0A9N6WXV0</accession>
<sequence length="474" mass="54517">MANANCKDQKEQLFKKLQVFQWLGNETPCFSVNGNQIQLIKEPRVFYSTLLEKASKAQSRITLASLYLGNGNHEKELVNSLDNFLVTNSECRVRILLDANRGSRGSQNSRTMLLPLIQSHESRCSVYFYHTPALRGFLKSILPERWNEIIGLQHMKIYIFDNTLLISGANLSHDYFTNRQDRYLIVEDCKKLTDFYDQLIETVSQFSFQLNSSNKLELDSNCQFHPYEKSAGEFVVKAREKVETFLEEQHMKNPLNSLGGSQDTWIFPFVQMGQLGIFKDNIYTEKILKTVPTNAELSLATGYFNLTQNYMDSILNMSQPNVHILMAHPTANGFLSAKGFAGGIPSAYTLLASQFYQQVVNRAHTSRIRLWEYRRSFWTFHAKGLWISFTGTGDPRPVFTLIGSPNFGYRSVYRDLEAQLAIVTMNSSLRDQLDEERGSLFQTTEAVDSSTFKHPDRSVPLWVRFVIKVFRHFF</sequence>
<dbReference type="SUPFAM" id="SSF56024">
    <property type="entry name" value="Phospholipase D/nuclease"/>
    <property type="match status" value="1"/>
</dbReference>
<evidence type="ECO:0000259" key="12">
    <source>
        <dbReference type="SMART" id="SM00155"/>
    </source>
</evidence>
<dbReference type="CDD" id="cd09135">
    <property type="entry name" value="PLDc_PGS1_euk_1"/>
    <property type="match status" value="1"/>
</dbReference>
<comment type="similarity">
    <text evidence="3 11">Belongs to the CDP-alcohol phosphatidyltransferase class-II family.</text>
</comment>
<evidence type="ECO:0000256" key="2">
    <source>
        <dbReference type="ARBA" id="ARBA00005042"/>
    </source>
</evidence>
<feature type="domain" description="PLD phosphodiesterase" evidence="12">
    <location>
        <begin position="149"/>
        <end position="175"/>
    </location>
</feature>
<evidence type="ECO:0000256" key="3">
    <source>
        <dbReference type="ARBA" id="ARBA00010682"/>
    </source>
</evidence>
<dbReference type="InterPro" id="IPR001736">
    <property type="entry name" value="PLipase_D/transphosphatidylase"/>
</dbReference>
<evidence type="ECO:0000256" key="7">
    <source>
        <dbReference type="ARBA" id="ARBA00023098"/>
    </source>
</evidence>
<feature type="domain" description="PLD phosphodiesterase" evidence="12">
    <location>
        <begin position="376"/>
        <end position="411"/>
    </location>
</feature>
<gene>
    <name evidence="13" type="primary">EOG090X08SX</name>
</gene>
<keyword evidence="8 11" id="KW-0594">Phospholipid biosynthesis</keyword>
<evidence type="ECO:0000256" key="10">
    <source>
        <dbReference type="ARBA" id="ARBA00048586"/>
    </source>
</evidence>
<dbReference type="GO" id="GO:0008444">
    <property type="term" value="F:CDP-diacylglycerol-glycerol-3-phosphate 3-phosphatidyltransferase activity"/>
    <property type="evidence" value="ECO:0007669"/>
    <property type="project" value="UniProtKB-EC"/>
</dbReference>
<proteinExistence type="inferred from homology"/>
<evidence type="ECO:0000313" key="13">
    <source>
        <dbReference type="EMBL" id="CAG4642620.1"/>
    </source>
</evidence>
<name>A0A9N6WXV0_9CRUS</name>
<evidence type="ECO:0000256" key="5">
    <source>
        <dbReference type="ARBA" id="ARBA00022679"/>
    </source>
</evidence>
<dbReference type="PANTHER" id="PTHR12586">
    <property type="entry name" value="CDP-DIACYLGLYCEROL--SERINE O-PHOSPHATIDYLTRANSFERASE"/>
    <property type="match status" value="1"/>
</dbReference>
<keyword evidence="11" id="KW-0547">Nucleotide-binding</keyword>
<evidence type="ECO:0000256" key="4">
    <source>
        <dbReference type="ARBA" id="ARBA00022516"/>
    </source>
</evidence>
<keyword evidence="11" id="KW-0067">ATP-binding</keyword>
<keyword evidence="9 11" id="KW-1208">Phospholipid metabolism</keyword>
<dbReference type="EMBL" id="OC985965">
    <property type="protein sequence ID" value="CAG4642620.1"/>
    <property type="molecule type" value="Genomic_DNA"/>
</dbReference>
<evidence type="ECO:0000256" key="9">
    <source>
        <dbReference type="ARBA" id="ARBA00023264"/>
    </source>
</evidence>
<evidence type="ECO:0000256" key="6">
    <source>
        <dbReference type="ARBA" id="ARBA00022737"/>
    </source>
</evidence>
<protein>
    <recommendedName>
        <fullName evidence="11">CDP-diacylglycerol--glycerol-3-phosphate 3-phosphatidyltransferase</fullName>
        <ecNumber evidence="11">2.7.8.5</ecNumber>
    </recommendedName>
</protein>
<comment type="subcellular location">
    <subcellularLocation>
        <location evidence="11">Mitochondrion</location>
    </subcellularLocation>
</comment>
<comment type="function">
    <text evidence="1 11">Functions in the biosynthesis of the anionic phospholipids phosphatidylglycerol and cardiolipin.</text>
</comment>
<dbReference type="EC" id="2.7.8.5" evidence="11"/>
<keyword evidence="6" id="KW-0677">Repeat</keyword>
<comment type="catalytic activity">
    <reaction evidence="10 11">
        <text>a CDP-1,2-diacyl-sn-glycerol + sn-glycerol 3-phosphate = a 1,2-diacyl-sn-glycero-3-phospho-(1'-sn-glycero-3'-phosphate) + CMP + H(+)</text>
        <dbReference type="Rhea" id="RHEA:12593"/>
        <dbReference type="ChEBI" id="CHEBI:15378"/>
        <dbReference type="ChEBI" id="CHEBI:57597"/>
        <dbReference type="ChEBI" id="CHEBI:58332"/>
        <dbReference type="ChEBI" id="CHEBI:60110"/>
        <dbReference type="ChEBI" id="CHEBI:60377"/>
        <dbReference type="EC" id="2.7.8.5"/>
    </reaction>
</comment>
<dbReference type="InterPro" id="IPR025202">
    <property type="entry name" value="PLD-like_dom"/>
</dbReference>
<dbReference type="Pfam" id="PF13091">
    <property type="entry name" value="PLDc_2"/>
    <property type="match status" value="1"/>
</dbReference>
<dbReference type="CDD" id="cd09137">
    <property type="entry name" value="PLDc_PGS1_euk_2"/>
    <property type="match status" value="1"/>
</dbReference>
<keyword evidence="11" id="KW-0496">Mitochondrion</keyword>
<keyword evidence="4 11" id="KW-0444">Lipid biosynthesis</keyword>
<dbReference type="GO" id="GO:0005739">
    <property type="term" value="C:mitochondrion"/>
    <property type="evidence" value="ECO:0007669"/>
    <property type="project" value="UniProtKB-SubCell"/>
</dbReference>